<feature type="transmembrane region" description="Helical" evidence="1">
    <location>
        <begin position="21"/>
        <end position="37"/>
    </location>
</feature>
<comment type="caution">
    <text evidence="2">The sequence shown here is derived from an EMBL/GenBank/DDBJ whole genome shotgun (WGS) entry which is preliminary data.</text>
</comment>
<keyword evidence="1" id="KW-1133">Transmembrane helix</keyword>
<evidence type="ECO:0000313" key="3">
    <source>
        <dbReference type="Proteomes" id="UP000233491"/>
    </source>
</evidence>
<gene>
    <name evidence="2" type="ORF">CXZ10_17330</name>
</gene>
<reference evidence="2 3" key="1">
    <citation type="submission" date="2017-12" db="EMBL/GenBank/DDBJ databases">
        <title>Anaerobic carbon monoxide metabolism by Pleomorphomonas carboxyditropha sp. nov., a new mesophilic hydrogenogenic carboxidotroph.</title>
        <authorList>
            <person name="Esquivel-Elizondo S."/>
            <person name="Krajmalnik-Brown R."/>
        </authorList>
    </citation>
    <scope>NUCLEOTIDE SEQUENCE [LARGE SCALE GENOMIC DNA]</scope>
    <source>
        <strain evidence="2 3">R5-392</strain>
    </source>
</reference>
<feature type="transmembrane region" description="Helical" evidence="1">
    <location>
        <begin position="57"/>
        <end position="76"/>
    </location>
</feature>
<dbReference type="AlphaFoldDB" id="A0A2N3LTN7"/>
<proteinExistence type="predicted"/>
<keyword evidence="3" id="KW-1185">Reference proteome</keyword>
<accession>A0A2N3LTN7</accession>
<organism evidence="2 3">
    <name type="scientific">Pleomorphomonas diazotrophica</name>
    <dbReference type="NCBI Taxonomy" id="1166257"/>
    <lineage>
        <taxon>Bacteria</taxon>
        <taxon>Pseudomonadati</taxon>
        <taxon>Pseudomonadota</taxon>
        <taxon>Alphaproteobacteria</taxon>
        <taxon>Hyphomicrobiales</taxon>
        <taxon>Pleomorphomonadaceae</taxon>
        <taxon>Pleomorphomonas</taxon>
    </lineage>
</organism>
<dbReference type="Proteomes" id="UP000233491">
    <property type="component" value="Unassembled WGS sequence"/>
</dbReference>
<keyword evidence="1" id="KW-0812">Transmembrane</keyword>
<name>A0A2N3LTN7_9HYPH</name>
<keyword evidence="1" id="KW-0472">Membrane</keyword>
<protein>
    <submittedName>
        <fullName evidence="2">Ammonium transporter</fullName>
    </submittedName>
</protein>
<dbReference type="OrthoDB" id="7571917at2"/>
<evidence type="ECO:0000256" key="1">
    <source>
        <dbReference type="SAM" id="Phobius"/>
    </source>
</evidence>
<sequence>MILLALGASFARQQGHIDQDTTLRLVIGVNGLMIAYFGNRAPKAVAPSACAQRMNRFAGWSMVLSGLTYAGLWAFAEIDTAIALGTAAVAAGVIATLAYAFKLRADT</sequence>
<dbReference type="EMBL" id="PJNW01000015">
    <property type="protein sequence ID" value="PKR87959.1"/>
    <property type="molecule type" value="Genomic_DNA"/>
</dbReference>
<feature type="transmembrane region" description="Helical" evidence="1">
    <location>
        <begin position="82"/>
        <end position="101"/>
    </location>
</feature>
<evidence type="ECO:0000313" key="2">
    <source>
        <dbReference type="EMBL" id="PKR87959.1"/>
    </source>
</evidence>